<feature type="compositionally biased region" description="Basic and acidic residues" evidence="1">
    <location>
        <begin position="208"/>
        <end position="225"/>
    </location>
</feature>
<feature type="compositionally biased region" description="Polar residues" evidence="1">
    <location>
        <begin position="192"/>
        <end position="207"/>
    </location>
</feature>
<accession>A0A6A6TGR7</accession>
<dbReference type="EMBL" id="MU004311">
    <property type="protein sequence ID" value="KAF2658932.1"/>
    <property type="molecule type" value="Genomic_DNA"/>
</dbReference>
<feature type="compositionally biased region" description="Basic and acidic residues" evidence="1">
    <location>
        <begin position="107"/>
        <end position="168"/>
    </location>
</feature>
<gene>
    <name evidence="2" type="ORF">K491DRAFT_652198</name>
</gene>
<evidence type="ECO:0000313" key="2">
    <source>
        <dbReference type="EMBL" id="KAF2658932.1"/>
    </source>
</evidence>
<sequence>MVFSRATALRASSITRYARPARCIRAAELQPWQRTLQRRSYASAHGEDKKKSELPWAVSAVVGTVVASYLVLNQDTGAHHEEHHEKDHEEHHEEKGEEAADEEAPAEEEKAPAEEEQGEKAEQKEKKDEKEEKEEPKEPPNKERQHEREDGPREEKKDDPKIEDKEQTKGTAPADPAKSDKPGATFKKPKSQNEMSGKQAGLSNSATDHSHPLHENPEKSKKGEGVAETSKLSGTVSVNRPQAENKEERGKAEQDKSK</sequence>
<dbReference type="Proteomes" id="UP000799324">
    <property type="component" value="Unassembled WGS sequence"/>
</dbReference>
<dbReference type="OrthoDB" id="4590707at2759"/>
<keyword evidence="3" id="KW-1185">Reference proteome</keyword>
<dbReference type="AlphaFoldDB" id="A0A6A6TGR7"/>
<organism evidence="2 3">
    <name type="scientific">Lophiostoma macrostomum CBS 122681</name>
    <dbReference type="NCBI Taxonomy" id="1314788"/>
    <lineage>
        <taxon>Eukaryota</taxon>
        <taxon>Fungi</taxon>
        <taxon>Dikarya</taxon>
        <taxon>Ascomycota</taxon>
        <taxon>Pezizomycotina</taxon>
        <taxon>Dothideomycetes</taxon>
        <taxon>Pleosporomycetidae</taxon>
        <taxon>Pleosporales</taxon>
        <taxon>Lophiostomataceae</taxon>
        <taxon>Lophiostoma</taxon>
    </lineage>
</organism>
<proteinExistence type="predicted"/>
<feature type="compositionally biased region" description="Polar residues" evidence="1">
    <location>
        <begin position="230"/>
        <end position="242"/>
    </location>
</feature>
<evidence type="ECO:0000256" key="1">
    <source>
        <dbReference type="SAM" id="MobiDB-lite"/>
    </source>
</evidence>
<feature type="region of interest" description="Disordered" evidence="1">
    <location>
        <begin position="78"/>
        <end position="258"/>
    </location>
</feature>
<feature type="compositionally biased region" description="Basic and acidic residues" evidence="1">
    <location>
        <begin position="243"/>
        <end position="258"/>
    </location>
</feature>
<evidence type="ECO:0000313" key="3">
    <source>
        <dbReference type="Proteomes" id="UP000799324"/>
    </source>
</evidence>
<name>A0A6A6TGR7_9PLEO</name>
<protein>
    <submittedName>
        <fullName evidence="2">Uncharacterized protein</fullName>
    </submittedName>
</protein>
<feature type="compositionally biased region" description="Basic and acidic residues" evidence="1">
    <location>
        <begin position="78"/>
        <end position="98"/>
    </location>
</feature>
<reference evidence="2" key="1">
    <citation type="journal article" date="2020" name="Stud. Mycol.">
        <title>101 Dothideomycetes genomes: a test case for predicting lifestyles and emergence of pathogens.</title>
        <authorList>
            <person name="Haridas S."/>
            <person name="Albert R."/>
            <person name="Binder M."/>
            <person name="Bloem J."/>
            <person name="Labutti K."/>
            <person name="Salamov A."/>
            <person name="Andreopoulos B."/>
            <person name="Baker S."/>
            <person name="Barry K."/>
            <person name="Bills G."/>
            <person name="Bluhm B."/>
            <person name="Cannon C."/>
            <person name="Castanera R."/>
            <person name="Culley D."/>
            <person name="Daum C."/>
            <person name="Ezra D."/>
            <person name="Gonzalez J."/>
            <person name="Henrissat B."/>
            <person name="Kuo A."/>
            <person name="Liang C."/>
            <person name="Lipzen A."/>
            <person name="Lutzoni F."/>
            <person name="Magnuson J."/>
            <person name="Mondo S."/>
            <person name="Nolan M."/>
            <person name="Ohm R."/>
            <person name="Pangilinan J."/>
            <person name="Park H.-J."/>
            <person name="Ramirez L."/>
            <person name="Alfaro M."/>
            <person name="Sun H."/>
            <person name="Tritt A."/>
            <person name="Yoshinaga Y."/>
            <person name="Zwiers L.-H."/>
            <person name="Turgeon B."/>
            <person name="Goodwin S."/>
            <person name="Spatafora J."/>
            <person name="Crous P."/>
            <person name="Grigoriev I."/>
        </authorList>
    </citation>
    <scope>NUCLEOTIDE SEQUENCE</scope>
    <source>
        <strain evidence="2">CBS 122681</strain>
    </source>
</reference>